<name>A0A542EI03_9MICO</name>
<reference evidence="2 3" key="1">
    <citation type="submission" date="2019-06" db="EMBL/GenBank/DDBJ databases">
        <title>Sequencing the genomes of 1000 actinobacteria strains.</title>
        <authorList>
            <person name="Klenk H.-P."/>
        </authorList>
    </citation>
    <scope>NUCLEOTIDE SEQUENCE [LARGE SCALE GENOMIC DNA]</scope>
    <source>
        <strain evidence="2 3">DSM 19828</strain>
    </source>
</reference>
<protein>
    <submittedName>
        <fullName evidence="2">Uncharacterized protein DUF695</fullName>
    </submittedName>
</protein>
<feature type="domain" description="DUF695" evidence="1">
    <location>
        <begin position="246"/>
        <end position="343"/>
    </location>
</feature>
<dbReference type="RefSeq" id="WP_141928689.1">
    <property type="nucleotide sequence ID" value="NZ_BAABCI010000006.1"/>
</dbReference>
<dbReference type="Pfam" id="PF05117">
    <property type="entry name" value="DUF695"/>
    <property type="match status" value="1"/>
</dbReference>
<gene>
    <name evidence="2" type="ORF">FB459_2486</name>
</gene>
<proteinExistence type="predicted"/>
<dbReference type="OrthoDB" id="3828153at2"/>
<dbReference type="Proteomes" id="UP000320806">
    <property type="component" value="Unassembled WGS sequence"/>
</dbReference>
<dbReference type="EMBL" id="VFMO01000001">
    <property type="protein sequence ID" value="TQJ14970.1"/>
    <property type="molecule type" value="Genomic_DNA"/>
</dbReference>
<comment type="caution">
    <text evidence="2">The sequence shown here is derived from an EMBL/GenBank/DDBJ whole genome shotgun (WGS) entry which is preliminary data.</text>
</comment>
<sequence>MGLFGGRGKGRDNQAARQTARQAEAIARFWAWWTDEGMARSSSALAEGDPGRIVADMTGQVEAVAGELSWEFAKGDESMHKLVVTADGDPALRSTARRWLEGAPESDVFWSYADARPPMLDLSDSVLKLDSIELALNETRVGVRRSGTRVDVQVHHPRLEELGEQGRTTFCFLAVDAAVGETMTETWIGELHPSLVPPMDGFGLSGLRAVVRDMAQEFEGANSWVALEGVSQIGPVRVLARVPLAAASAPTLDQSVTISVTYTGDAEGLPDETVQRDLMAFRDHLSERLEGQGELVAIVMAGSRCQYHFYVDSTRTGAAQLEAAASGRPGRVETHIEDDPGWANVAHLRG</sequence>
<organism evidence="2 3">
    <name type="scientific">Yimella lutea</name>
    <dbReference type="NCBI Taxonomy" id="587872"/>
    <lineage>
        <taxon>Bacteria</taxon>
        <taxon>Bacillati</taxon>
        <taxon>Actinomycetota</taxon>
        <taxon>Actinomycetes</taxon>
        <taxon>Micrococcales</taxon>
        <taxon>Dermacoccaceae</taxon>
        <taxon>Yimella</taxon>
    </lineage>
</organism>
<evidence type="ECO:0000313" key="2">
    <source>
        <dbReference type="EMBL" id="TQJ14970.1"/>
    </source>
</evidence>
<accession>A0A542EI03</accession>
<dbReference type="InterPro" id="IPR016097">
    <property type="entry name" value="DUF695"/>
</dbReference>
<evidence type="ECO:0000259" key="1">
    <source>
        <dbReference type="Pfam" id="PF05117"/>
    </source>
</evidence>
<dbReference type="AlphaFoldDB" id="A0A542EI03"/>
<evidence type="ECO:0000313" key="3">
    <source>
        <dbReference type="Proteomes" id="UP000320806"/>
    </source>
</evidence>
<keyword evidence="3" id="KW-1185">Reference proteome</keyword>